<protein>
    <submittedName>
        <fullName evidence="1">Protein transport protein sec16</fullName>
    </submittedName>
</protein>
<comment type="caution">
    <text evidence="1">The sequence shown here is derived from an EMBL/GenBank/DDBJ whole genome shotgun (WGS) entry which is preliminary data.</text>
</comment>
<proteinExistence type="predicted"/>
<gene>
    <name evidence="1" type="ORF">OWV82_000328</name>
</gene>
<keyword evidence="2" id="KW-1185">Reference proteome</keyword>
<accession>A0ACC1YVC8</accession>
<dbReference type="Proteomes" id="UP001164539">
    <property type="component" value="Chromosome 1"/>
</dbReference>
<name>A0ACC1YVC8_MELAZ</name>
<evidence type="ECO:0000313" key="1">
    <source>
        <dbReference type="EMBL" id="KAJ4727187.1"/>
    </source>
</evidence>
<dbReference type="EMBL" id="CM051394">
    <property type="protein sequence ID" value="KAJ4727187.1"/>
    <property type="molecule type" value="Genomic_DNA"/>
</dbReference>
<organism evidence="1 2">
    <name type="scientific">Melia azedarach</name>
    <name type="common">Chinaberry tree</name>
    <dbReference type="NCBI Taxonomy" id="155640"/>
    <lineage>
        <taxon>Eukaryota</taxon>
        <taxon>Viridiplantae</taxon>
        <taxon>Streptophyta</taxon>
        <taxon>Embryophyta</taxon>
        <taxon>Tracheophyta</taxon>
        <taxon>Spermatophyta</taxon>
        <taxon>Magnoliopsida</taxon>
        <taxon>eudicotyledons</taxon>
        <taxon>Gunneridae</taxon>
        <taxon>Pentapetalae</taxon>
        <taxon>rosids</taxon>
        <taxon>malvids</taxon>
        <taxon>Sapindales</taxon>
        <taxon>Meliaceae</taxon>
        <taxon>Melia</taxon>
    </lineage>
</organism>
<reference evidence="1 2" key="1">
    <citation type="journal article" date="2023" name="Science">
        <title>Complex scaffold remodeling in plant triterpene biosynthesis.</title>
        <authorList>
            <person name="De La Pena R."/>
            <person name="Hodgson H."/>
            <person name="Liu J.C."/>
            <person name="Stephenson M.J."/>
            <person name="Martin A.C."/>
            <person name="Owen C."/>
            <person name="Harkess A."/>
            <person name="Leebens-Mack J."/>
            <person name="Jimenez L.E."/>
            <person name="Osbourn A."/>
            <person name="Sattely E.S."/>
        </authorList>
    </citation>
    <scope>NUCLEOTIDE SEQUENCE [LARGE SCALE GENOMIC DNA]</scope>
    <source>
        <strain evidence="2">cv. JPN11</strain>
        <tissue evidence="1">Leaf</tissue>
    </source>
</reference>
<evidence type="ECO:0000313" key="2">
    <source>
        <dbReference type="Proteomes" id="UP001164539"/>
    </source>
</evidence>
<sequence length="1422" mass="154295">MASSPPFEMEDQTDEDFFDRLVDDDDDGINCNGSGPSPVKADDSVMGKAFSDLSISDVGPTRADSIGDFSFSVEESEAGEGGIVLAGLKDSAGAVVVPESNAVIPSGVNKSEEGALDVCAKDNSSIGTGTGPKEVHWSSFDSDSNVDGGSGFRSYSHLFNDLGDDSGDPFANLGHTDNSPAEFGSKIGVSENPIPVTGSSNNQDVQNHAQNLEDNVDQQDLNSRQYWEDLYPGWRYDPNTGLWHQLDGHGADLATTRNDNSVQTVDVNAQSGRVSEKSSDVYHLEQTTQSESILGSVAEAATDATISNWKQISSGNDEYPAHMVFDPQYPGWYYDTIVQEWRLLESYSPAANPSTTSAYDQQFQSTDVDNYGSHVHGSQDSAMSWGGSVHDYNQKDTSMWQTESVDKSENTGFIDNNQLDDLFGSAGRVNTFGEQLTGFRPSGLVSPFEQASQSAGSSNEVSMFQNFVPFQQFSQHHYQTKMVPDHHMHFKPAYFDSQTSVSFAKQQLQSGSQFSYAPSEGRSSAGRPPHALVTFGFGGKLVVLKNDGSHGSKDSLGGVVNVLNLMELVMEKTAASSFGLDACDYFHVLCRQSFPGPLVGGNVGNKELNKWLEERIADCESSNIDYRNGEVMRLLFSLLKIACHYYGKLRSPFVADPALNESDSPELAVAKLFGSSKRNDAQMGEYAAMVHCLQKLPSEVQIQATALEVQKLLVSGRKEEALERAKEGYLWGPALVLATQLGDQFYGDTVKQMALKQLVAGSPLQTLCLLIAGQPADVFSNDTSSSIIPGSVNTFQQPLQSGANCTLDKWEENLAIIIANRTKGDELVVIHLGDCLWKERGEVAAAHVCYLVAESNFEPYSDNARLCLVGADHWKFPRTYASPQAIQRTELYEYAKVLGNSQFLLHPFQPYKLIYAHMLAEVGKVADSLKYCQAMLKSLKTGRGPEVDSSKQLVLSLEERLRIHQEVSLFHLIISSFQLYNFISYKEYYMQSGYTTNLTATKLVGKLLTFFDSTSNRVAGSLPPSGPLKSNSPVLPNEFAHQPVGSKVPNNQSTIATPFFTPSASVEPISEWTGKTNQPSAPNRSISEPDFGRSPAKTDSSKEADKSVTQEQESMSSKSSRFGRFGAQLFQKTVGLVLRARPDKQAKLGEKNKFYYDEKLKRWVEEGAEPLAEEPVLAPPPTLAAFQNVAPNSNENDAPNFGSFHISSEPGTHTPITSDRSSGIPPIPPSSNQFSARGRTGVRSRYVDTFNKSGGTPANLFQSPPIPSFKPGGGSNPKFFIPSPVAPAEEMAQATGAIIQESHVKNGSAPTSFKSSFSPTPTSAPTSESASSAVIMQRFPSMDNIINKRSGVMADGDNSFVTHSRRAASWSGSLGDATGPVKMETRPYGEAQGLATTSVSADPPNQFSDSSNFGGALHEVDF</sequence>